<proteinExistence type="predicted"/>
<name>A0A1H2URY5_9PROT</name>
<dbReference type="EMBL" id="FNNH01000017">
    <property type="protein sequence ID" value="SDW58877.1"/>
    <property type="molecule type" value="Genomic_DNA"/>
</dbReference>
<accession>A0A1H2URY5</accession>
<organism evidence="1 2">
    <name type="scientific">Nitrosomonas communis</name>
    <dbReference type="NCBI Taxonomy" id="44574"/>
    <lineage>
        <taxon>Bacteria</taxon>
        <taxon>Pseudomonadati</taxon>
        <taxon>Pseudomonadota</taxon>
        <taxon>Betaproteobacteria</taxon>
        <taxon>Nitrosomonadales</taxon>
        <taxon>Nitrosomonadaceae</taxon>
        <taxon>Nitrosomonas</taxon>
    </lineage>
</organism>
<reference evidence="1 2" key="1">
    <citation type="submission" date="2016-10" db="EMBL/GenBank/DDBJ databases">
        <authorList>
            <person name="de Groot N.N."/>
        </authorList>
    </citation>
    <scope>NUCLEOTIDE SEQUENCE [LARGE SCALE GENOMIC DNA]</scope>
    <source>
        <strain evidence="1 2">Nm110</strain>
    </source>
</reference>
<dbReference type="Proteomes" id="UP000183454">
    <property type="component" value="Unassembled WGS sequence"/>
</dbReference>
<protein>
    <submittedName>
        <fullName evidence="1">Uncharacterized protein</fullName>
    </submittedName>
</protein>
<sequence length="74" mass="8347">MCVPWYYDNTAKVEHDVEFVFDVGMIEANNSIRATCVFDGEPELIPDLVLANEPIIYGLFAVGPSDHLYEQLVL</sequence>
<evidence type="ECO:0000313" key="2">
    <source>
        <dbReference type="Proteomes" id="UP000183454"/>
    </source>
</evidence>
<gene>
    <name evidence="1" type="ORF">SAMN05421882_101754</name>
</gene>
<evidence type="ECO:0000313" key="1">
    <source>
        <dbReference type="EMBL" id="SDW58877.1"/>
    </source>
</evidence>
<dbReference type="AlphaFoldDB" id="A0A1H2URY5"/>